<dbReference type="PANTHER" id="PTHR42938:SF9">
    <property type="entry name" value="FORMATE DEHYDROGENASE 1"/>
    <property type="match status" value="1"/>
</dbReference>
<evidence type="ECO:0000313" key="3">
    <source>
        <dbReference type="Proteomes" id="UP000283442"/>
    </source>
</evidence>
<dbReference type="GO" id="GO:0016616">
    <property type="term" value="F:oxidoreductase activity, acting on the CH-OH group of donors, NAD or NADP as acceptor"/>
    <property type="evidence" value="ECO:0007669"/>
    <property type="project" value="InterPro"/>
</dbReference>
<dbReference type="RefSeq" id="WP_118174737.1">
    <property type="nucleotide sequence ID" value="NZ_CAMKFF010000004.1"/>
</dbReference>
<dbReference type="Gene3D" id="3.40.50.720">
    <property type="entry name" value="NAD(P)-binding Rossmann-like Domain"/>
    <property type="match status" value="2"/>
</dbReference>
<accession>A0A414P017</accession>
<dbReference type="SUPFAM" id="SSF52283">
    <property type="entry name" value="Formate/glycerate dehydrogenase catalytic domain-like"/>
    <property type="match status" value="1"/>
</dbReference>
<dbReference type="InterPro" id="IPR006140">
    <property type="entry name" value="D-isomer_DH_NAD-bd"/>
</dbReference>
<dbReference type="GO" id="GO:0051287">
    <property type="term" value="F:NAD binding"/>
    <property type="evidence" value="ECO:0007669"/>
    <property type="project" value="InterPro"/>
</dbReference>
<dbReference type="OrthoDB" id="9805416at2"/>
<organism evidence="2 3">
    <name type="scientific">Mitsuokella multacida</name>
    <dbReference type="NCBI Taxonomy" id="52226"/>
    <lineage>
        <taxon>Bacteria</taxon>
        <taxon>Bacillati</taxon>
        <taxon>Bacillota</taxon>
        <taxon>Negativicutes</taxon>
        <taxon>Selenomonadales</taxon>
        <taxon>Selenomonadaceae</taxon>
        <taxon>Mitsuokella</taxon>
    </lineage>
</organism>
<comment type="caution">
    <text evidence="2">The sequence shown here is derived from an EMBL/GenBank/DDBJ whole genome shotgun (WGS) entry which is preliminary data.</text>
</comment>
<dbReference type="PANTHER" id="PTHR42938">
    <property type="entry name" value="FORMATE DEHYDROGENASE 1"/>
    <property type="match status" value="1"/>
</dbReference>
<evidence type="ECO:0000259" key="1">
    <source>
        <dbReference type="Pfam" id="PF02826"/>
    </source>
</evidence>
<dbReference type="SUPFAM" id="SSF51735">
    <property type="entry name" value="NAD(P)-binding Rossmann-fold domains"/>
    <property type="match status" value="1"/>
</dbReference>
<gene>
    <name evidence="2" type="ORF">DW674_01685</name>
</gene>
<dbReference type="Proteomes" id="UP000283442">
    <property type="component" value="Unassembled WGS sequence"/>
</dbReference>
<dbReference type="EMBL" id="QRHE01000001">
    <property type="protein sequence ID" value="RHF53591.1"/>
    <property type="molecule type" value="Genomic_DNA"/>
</dbReference>
<name>A0A414P017_9FIRM</name>
<dbReference type="InterPro" id="IPR036291">
    <property type="entry name" value="NAD(P)-bd_dom_sf"/>
</dbReference>
<dbReference type="Pfam" id="PF02826">
    <property type="entry name" value="2-Hacid_dh_C"/>
    <property type="match status" value="1"/>
</dbReference>
<sequence length="245" mass="26833">MIPNVYLHDHICDSAVARLRRHVNLVDNFDHPEELDAIIVRQQYCPREVISRAKRCRLIQMHGVGLDRIDVEAAKEYGISVKRTKGGNAQSVAELAIGFMLAMARKMKFLDRGLQAGKFQTFGLPETVGLELSGKKLGLVGGGQIAQLVADIARAAFHCEIFVYDPFLSAEACRALGFQKIETVSGLVAAVDFVSIHVPLTDSTKHMFNAAVFAKANRDLILVNTSRGGVHGHQGIAEFPENRGV</sequence>
<evidence type="ECO:0000313" key="2">
    <source>
        <dbReference type="EMBL" id="RHF53591.1"/>
    </source>
</evidence>
<reference evidence="2 3" key="1">
    <citation type="submission" date="2018-08" db="EMBL/GenBank/DDBJ databases">
        <title>A genome reference for cultivated species of the human gut microbiota.</title>
        <authorList>
            <person name="Zou Y."/>
            <person name="Xue W."/>
            <person name="Luo G."/>
        </authorList>
    </citation>
    <scope>NUCLEOTIDE SEQUENCE [LARGE SCALE GENOMIC DNA]</scope>
    <source>
        <strain evidence="2 3">AM25-21AC</strain>
    </source>
</reference>
<proteinExistence type="predicted"/>
<feature type="domain" description="D-isomer specific 2-hydroxyacid dehydrogenase NAD-binding" evidence="1">
    <location>
        <begin position="97"/>
        <end position="238"/>
    </location>
</feature>
<dbReference type="AlphaFoldDB" id="A0A414P017"/>
<protein>
    <recommendedName>
        <fullName evidence="1">D-isomer specific 2-hydroxyacid dehydrogenase NAD-binding domain-containing protein</fullName>
    </recommendedName>
</protein>